<name>A0A6B2NQB2_9RHOB</name>
<dbReference type="EMBL" id="JAAGOX010000025">
    <property type="protein sequence ID" value="NDW46326.1"/>
    <property type="molecule type" value="Genomic_DNA"/>
</dbReference>
<protein>
    <submittedName>
        <fullName evidence="2">Uncharacterized protein</fullName>
    </submittedName>
</protein>
<reference evidence="2" key="1">
    <citation type="submission" date="2020-02" db="EMBL/GenBank/DDBJ databases">
        <title>Delineation of the pyrene-degrading pathway in Roseobacter clade bacteria by genomic analysis.</title>
        <authorList>
            <person name="Zhou H."/>
            <person name="Wang H."/>
        </authorList>
    </citation>
    <scope>NUCLEOTIDE SEQUENCE</scope>
    <source>
        <strain evidence="2">PrR005</strain>
    </source>
</reference>
<dbReference type="AlphaFoldDB" id="A0A6B2NQB2"/>
<organism evidence="2">
    <name type="scientific">Ruegeria sp. PrR005</name>
    <dbReference type="NCBI Taxonomy" id="2706882"/>
    <lineage>
        <taxon>Bacteria</taxon>
        <taxon>Pseudomonadati</taxon>
        <taxon>Pseudomonadota</taxon>
        <taxon>Alphaproteobacteria</taxon>
        <taxon>Rhodobacterales</taxon>
        <taxon>Roseobacteraceae</taxon>
        <taxon>Ruegeria</taxon>
    </lineage>
</organism>
<evidence type="ECO:0000313" key="2">
    <source>
        <dbReference type="EMBL" id="NDW46326.1"/>
    </source>
</evidence>
<feature type="region of interest" description="Disordered" evidence="1">
    <location>
        <begin position="84"/>
        <end position="103"/>
    </location>
</feature>
<accession>A0A6B2NQB2</accession>
<comment type="caution">
    <text evidence="2">The sequence shown here is derived from an EMBL/GenBank/DDBJ whole genome shotgun (WGS) entry which is preliminary data.</text>
</comment>
<proteinExistence type="predicted"/>
<sequence length="103" mass="11677">MTEFVKSLLRLVDLDGTVPDFSRLSRRQKIPAVNIPYQGRGRWLLSGSVRFSNMSECYAKRSFRCMLFPPKAVLNHMRDSSLDTPARLATRSQSAGEYGHTPT</sequence>
<gene>
    <name evidence="2" type="ORF">G0P99_15280</name>
</gene>
<evidence type="ECO:0000256" key="1">
    <source>
        <dbReference type="SAM" id="MobiDB-lite"/>
    </source>
</evidence>